<accession>A0A2A5AU14</accession>
<evidence type="ECO:0000259" key="3">
    <source>
        <dbReference type="SMART" id="SM00460"/>
    </source>
</evidence>
<feature type="region of interest" description="Disordered" evidence="1">
    <location>
        <begin position="234"/>
        <end position="261"/>
    </location>
</feature>
<gene>
    <name evidence="4" type="ORF">COA96_13895</name>
</gene>
<dbReference type="Proteomes" id="UP000218327">
    <property type="component" value="Unassembled WGS sequence"/>
</dbReference>
<feature type="transmembrane region" description="Helical" evidence="2">
    <location>
        <begin position="65"/>
        <end position="89"/>
    </location>
</feature>
<dbReference type="Gene3D" id="3.10.620.30">
    <property type="match status" value="1"/>
</dbReference>
<feature type="transmembrane region" description="Helical" evidence="2">
    <location>
        <begin position="202"/>
        <end position="220"/>
    </location>
</feature>
<keyword evidence="2" id="KW-0472">Membrane</keyword>
<evidence type="ECO:0000313" key="5">
    <source>
        <dbReference type="Proteomes" id="UP000218327"/>
    </source>
</evidence>
<feature type="transmembrane region" description="Helical" evidence="2">
    <location>
        <begin position="177"/>
        <end position="195"/>
    </location>
</feature>
<reference evidence="5" key="1">
    <citation type="submission" date="2017-08" db="EMBL/GenBank/DDBJ databases">
        <title>A dynamic microbial community with high functional redundancy inhabits the cold, oxic subseafloor aquifer.</title>
        <authorList>
            <person name="Tully B.J."/>
            <person name="Wheat C.G."/>
            <person name="Glazer B.T."/>
            <person name="Huber J.A."/>
        </authorList>
    </citation>
    <scope>NUCLEOTIDE SEQUENCE [LARGE SCALE GENOMIC DNA]</scope>
</reference>
<sequence length="714" mass="80054">MAADSATSNRHFLPTSLRAAIIAGSYWVVSLSLTVLSGSIGSFIGCLFACYFIDSSINRSPLNKLRTFTIVTISFCVCLLGLSLASLTTNTQILADVMAPIVTFNTGEFIKWFAIAGSLTVILRTLAQRTSVGSVLEILFVATAFVVTLSAHRNGMIHRPFIIGDYALTRGIDPSNILMIFGCGAVLSLAALLMIENNHRRLPYHFTILGLLCFSLLIYVRMFGLPTPQLTDDLGLTGQEQAGNNSRRENPFQDSANDASDKEAPVAVVVFRDDYEPTNGSYYFRESAYSQFNGTMLDYTNRDDMDQDLIERFTSARLETEQLPKAVDQRTAVRTTIGMLISHRNPFGLESPIAYENRPNPNNLRFKRTYDTYSLAPEYDFNYLLGRELGREDWSQEVWDEYLTIPDDERYTQLAESLIANLKPQYADDPFAKAWAVKAYLDENGIYSLKNEHAYETDPAGSFLFGDLTGYCMHFSFAATYMFRSLGIPARVGIGYSVPASNRAGGSSLLIQAVHGHAWPEIYFRDIGWVIVDPAPQQTLVDMTTDPQNSLQQLLGDMLRDDASFEDFLQSQQTSFINVPLLLNILYFALLAALMAGFGTKYYRRWIPAHSNLQNQYRLSYRSVLDQLSAVGLYRKFGESREQFAARVSAIAPSMEIMTSQHLAQALGNADETHYSQQQWRQLRNTIVQEIQTNAETGKKIIATLNPFSWLLSK</sequence>
<keyword evidence="2" id="KW-0812">Transmembrane</keyword>
<dbReference type="PANTHER" id="PTHR42736:SF1">
    <property type="entry name" value="PROTEIN-GLUTAMINE GAMMA-GLUTAMYLTRANSFERASE"/>
    <property type="match status" value="1"/>
</dbReference>
<protein>
    <recommendedName>
        <fullName evidence="3">Transglutaminase-like domain-containing protein</fullName>
    </recommendedName>
</protein>
<dbReference type="AlphaFoldDB" id="A0A2A5AU14"/>
<dbReference type="Pfam" id="PF01841">
    <property type="entry name" value="Transglut_core"/>
    <property type="match status" value="1"/>
</dbReference>
<name>A0A2A5AU14_9GAMM</name>
<evidence type="ECO:0000313" key="4">
    <source>
        <dbReference type="EMBL" id="PCJ22630.1"/>
    </source>
</evidence>
<proteinExistence type="predicted"/>
<comment type="caution">
    <text evidence="4">The sequence shown here is derived from an EMBL/GenBank/DDBJ whole genome shotgun (WGS) entry which is preliminary data.</text>
</comment>
<dbReference type="InterPro" id="IPR038765">
    <property type="entry name" value="Papain-like_cys_pep_sf"/>
</dbReference>
<dbReference type="InterPro" id="IPR052901">
    <property type="entry name" value="Bact_TGase-like"/>
</dbReference>
<feature type="transmembrane region" description="Helical" evidence="2">
    <location>
        <begin position="576"/>
        <end position="598"/>
    </location>
</feature>
<organism evidence="4 5">
    <name type="scientific">SAR86 cluster bacterium</name>
    <dbReference type="NCBI Taxonomy" id="2030880"/>
    <lineage>
        <taxon>Bacteria</taxon>
        <taxon>Pseudomonadati</taxon>
        <taxon>Pseudomonadota</taxon>
        <taxon>Gammaproteobacteria</taxon>
        <taxon>SAR86 cluster</taxon>
    </lineage>
</organism>
<feature type="transmembrane region" description="Helical" evidence="2">
    <location>
        <begin position="134"/>
        <end position="151"/>
    </location>
</feature>
<dbReference type="InterPro" id="IPR002931">
    <property type="entry name" value="Transglutaminase-like"/>
</dbReference>
<dbReference type="SUPFAM" id="SSF54001">
    <property type="entry name" value="Cysteine proteinases"/>
    <property type="match status" value="1"/>
</dbReference>
<keyword evidence="2" id="KW-1133">Transmembrane helix</keyword>
<dbReference type="SMART" id="SM00460">
    <property type="entry name" value="TGc"/>
    <property type="match status" value="1"/>
</dbReference>
<dbReference type="EMBL" id="NVVJ01000055">
    <property type="protein sequence ID" value="PCJ22630.1"/>
    <property type="molecule type" value="Genomic_DNA"/>
</dbReference>
<evidence type="ECO:0000256" key="2">
    <source>
        <dbReference type="SAM" id="Phobius"/>
    </source>
</evidence>
<feature type="transmembrane region" description="Helical" evidence="2">
    <location>
        <begin position="35"/>
        <end position="53"/>
    </location>
</feature>
<evidence type="ECO:0000256" key="1">
    <source>
        <dbReference type="SAM" id="MobiDB-lite"/>
    </source>
</evidence>
<dbReference type="PANTHER" id="PTHR42736">
    <property type="entry name" value="PROTEIN-GLUTAMINE GAMMA-GLUTAMYLTRANSFERASE"/>
    <property type="match status" value="1"/>
</dbReference>
<feature type="domain" description="Transglutaminase-like" evidence="3">
    <location>
        <begin position="464"/>
        <end position="536"/>
    </location>
</feature>